<organism evidence="1 2">
    <name type="scientific">Porphyromonas macacae</name>
    <dbReference type="NCBI Taxonomy" id="28115"/>
    <lineage>
        <taxon>Bacteria</taxon>
        <taxon>Pseudomonadati</taxon>
        <taxon>Bacteroidota</taxon>
        <taxon>Bacteroidia</taxon>
        <taxon>Bacteroidales</taxon>
        <taxon>Porphyromonadaceae</taxon>
        <taxon>Porphyromonas</taxon>
    </lineage>
</organism>
<dbReference type="Pfam" id="PF13646">
    <property type="entry name" value="HEAT_2"/>
    <property type="match status" value="1"/>
</dbReference>
<evidence type="ECO:0008006" key="3">
    <source>
        <dbReference type="Google" id="ProtNLM"/>
    </source>
</evidence>
<dbReference type="AlphaFoldDB" id="A0A379E9F6"/>
<accession>A0A379E9F6</accession>
<sequence>MDIQILEEKYHSIENSDSFSLHNEFIKELTREDSQKMLEFHLKLIDDCRGNRDLHRRICHAFEKRERDIAVQFLSEKLESSLSEALKADIIQILGILKSKEVLKLLPSLMKDKSELIRYKAIIVSGWIGDKANLSLLNECLQRDSNEVLRGYAATAMRQIWLAQKAVPEDILPYLYTAIKKEDSEETLAMIIIVIQDLLKRKFGLQECIHDGAIKGDVLKAKERIIKKLEL</sequence>
<dbReference type="InterPro" id="IPR011989">
    <property type="entry name" value="ARM-like"/>
</dbReference>
<evidence type="ECO:0000313" key="1">
    <source>
        <dbReference type="EMBL" id="SUB89306.1"/>
    </source>
</evidence>
<gene>
    <name evidence="1" type="ORF">NCTC11632_01408</name>
</gene>
<dbReference type="InterPro" id="IPR016024">
    <property type="entry name" value="ARM-type_fold"/>
</dbReference>
<dbReference type="Gene3D" id="1.25.10.10">
    <property type="entry name" value="Leucine-rich Repeat Variant"/>
    <property type="match status" value="1"/>
</dbReference>
<proteinExistence type="predicted"/>
<dbReference type="EMBL" id="UGTF01000002">
    <property type="protein sequence ID" value="SUB89306.1"/>
    <property type="molecule type" value="Genomic_DNA"/>
</dbReference>
<evidence type="ECO:0000313" key="2">
    <source>
        <dbReference type="Proteomes" id="UP000254156"/>
    </source>
</evidence>
<reference evidence="1 2" key="1">
    <citation type="submission" date="2018-06" db="EMBL/GenBank/DDBJ databases">
        <authorList>
            <consortium name="Pathogen Informatics"/>
            <person name="Doyle S."/>
        </authorList>
    </citation>
    <scope>NUCLEOTIDE SEQUENCE [LARGE SCALE GENOMIC DNA]</scope>
    <source>
        <strain evidence="1 2">NCTC11632</strain>
    </source>
</reference>
<dbReference type="Proteomes" id="UP000254156">
    <property type="component" value="Unassembled WGS sequence"/>
</dbReference>
<dbReference type="RefSeq" id="WP_115096891.1">
    <property type="nucleotide sequence ID" value="NZ_UGTF01000002.1"/>
</dbReference>
<name>A0A379E9F6_9PORP</name>
<protein>
    <recommendedName>
        <fullName evidence="3">HEAT repeat</fullName>
    </recommendedName>
</protein>
<dbReference type="SUPFAM" id="SSF48371">
    <property type="entry name" value="ARM repeat"/>
    <property type="match status" value="1"/>
</dbReference>